<feature type="transmembrane region" description="Helical" evidence="7">
    <location>
        <begin position="234"/>
        <end position="255"/>
    </location>
</feature>
<reference evidence="9 10" key="1">
    <citation type="submission" date="2014-01" db="EMBL/GenBank/DDBJ databases">
        <title>Comparative genomics of Petrotoga.</title>
        <authorList>
            <person name="Chow K."/>
            <person name="Charchuk R."/>
            <person name="Nesbo C.L."/>
        </authorList>
    </citation>
    <scope>NUCLEOTIDE SEQUENCE [LARGE SCALE GENOMIC DNA]</scope>
    <source>
        <strain evidence="9 10">DSM 16923</strain>
    </source>
</reference>
<keyword evidence="6 7" id="KW-0472">Membrane</keyword>
<protein>
    <recommendedName>
        <fullName evidence="8">ABC transmembrane type-1 domain-containing protein</fullName>
    </recommendedName>
</protein>
<dbReference type="AlphaFoldDB" id="A0A2S5E8L5"/>
<feature type="transmembrane region" description="Helical" evidence="7">
    <location>
        <begin position="7"/>
        <end position="29"/>
    </location>
</feature>
<dbReference type="GO" id="GO:0005886">
    <property type="term" value="C:plasma membrane"/>
    <property type="evidence" value="ECO:0007669"/>
    <property type="project" value="UniProtKB-SubCell"/>
</dbReference>
<dbReference type="EMBL" id="JALY01000358">
    <property type="protein sequence ID" value="POZ89516.1"/>
    <property type="molecule type" value="Genomic_DNA"/>
</dbReference>
<organism evidence="9 10">
    <name type="scientific">Petrotoga halophila DSM 16923</name>
    <dbReference type="NCBI Taxonomy" id="1122953"/>
    <lineage>
        <taxon>Bacteria</taxon>
        <taxon>Thermotogati</taxon>
        <taxon>Thermotogota</taxon>
        <taxon>Thermotogae</taxon>
        <taxon>Petrotogales</taxon>
        <taxon>Petrotogaceae</taxon>
        <taxon>Petrotoga</taxon>
    </lineage>
</organism>
<comment type="subcellular location">
    <subcellularLocation>
        <location evidence="1 7">Cell membrane</location>
        <topology evidence="1 7">Multi-pass membrane protein</topology>
    </subcellularLocation>
</comment>
<keyword evidence="2 7" id="KW-0813">Transport</keyword>
<feature type="domain" description="ABC transmembrane type-1" evidence="8">
    <location>
        <begin position="66"/>
        <end position="255"/>
    </location>
</feature>
<evidence type="ECO:0000313" key="10">
    <source>
        <dbReference type="Proteomes" id="UP000236950"/>
    </source>
</evidence>
<evidence type="ECO:0000313" key="9">
    <source>
        <dbReference type="EMBL" id="POZ89516.1"/>
    </source>
</evidence>
<evidence type="ECO:0000256" key="1">
    <source>
        <dbReference type="ARBA" id="ARBA00004651"/>
    </source>
</evidence>
<comment type="similarity">
    <text evidence="7">Belongs to the binding-protein-dependent transport system permease family.</text>
</comment>
<feature type="transmembrane region" description="Helical" evidence="7">
    <location>
        <begin position="204"/>
        <end position="227"/>
    </location>
</feature>
<keyword evidence="10" id="KW-1185">Reference proteome</keyword>
<dbReference type="Gene3D" id="1.10.3720.10">
    <property type="entry name" value="MetI-like"/>
    <property type="match status" value="1"/>
</dbReference>
<dbReference type="InterPro" id="IPR000515">
    <property type="entry name" value="MetI-like"/>
</dbReference>
<dbReference type="InterPro" id="IPR035906">
    <property type="entry name" value="MetI-like_sf"/>
</dbReference>
<dbReference type="GO" id="GO:0055085">
    <property type="term" value="P:transmembrane transport"/>
    <property type="evidence" value="ECO:0007669"/>
    <property type="project" value="InterPro"/>
</dbReference>
<feature type="transmembrane region" description="Helical" evidence="7">
    <location>
        <begin position="65"/>
        <end position="89"/>
    </location>
</feature>
<evidence type="ECO:0000256" key="7">
    <source>
        <dbReference type="RuleBase" id="RU363032"/>
    </source>
</evidence>
<keyword evidence="4 7" id="KW-0812">Transmembrane</keyword>
<dbReference type="CDD" id="cd06261">
    <property type="entry name" value="TM_PBP2"/>
    <property type="match status" value="1"/>
</dbReference>
<dbReference type="PANTHER" id="PTHR43744:SF8">
    <property type="entry name" value="SN-GLYCEROL-3-PHOSPHATE TRANSPORT SYSTEM PERMEASE PROTEIN UGPE"/>
    <property type="match status" value="1"/>
</dbReference>
<gene>
    <name evidence="9" type="ORF">AA81_13775</name>
</gene>
<dbReference type="PANTHER" id="PTHR43744">
    <property type="entry name" value="ABC TRANSPORTER PERMEASE PROTEIN MG189-RELATED-RELATED"/>
    <property type="match status" value="1"/>
</dbReference>
<sequence>MRLKRSKLLTIIAVIIFVIYIFPILWMFLSAFKTDLEIITQKFSPSHLNLENYSYILEQSGILRWLFNSAFISLTSTLGALVVTVFASFSLGRLKFKGNTVLFYITLAGVMIPLQAIMIPRYLLLRDLNLLNTYWGLIIPYMVNPMFVLIVSQFFKGIPKEFEEAARIDGANDFFILFRIMVPLARPSLIAIAVFSFVSSWNDFLWPLIVMSDSSMYTLPIGLATFYGSYSMKYGVTMAGNVIAALPIFIFFLIFQEQLIKGLTAGGLKE</sequence>
<comment type="caution">
    <text evidence="9">The sequence shown here is derived from an EMBL/GenBank/DDBJ whole genome shotgun (WGS) entry which is preliminary data.</text>
</comment>
<evidence type="ECO:0000259" key="8">
    <source>
        <dbReference type="PROSITE" id="PS50928"/>
    </source>
</evidence>
<keyword evidence="5 7" id="KW-1133">Transmembrane helix</keyword>
<dbReference type="Proteomes" id="UP000236950">
    <property type="component" value="Unassembled WGS sequence"/>
</dbReference>
<feature type="transmembrane region" description="Helical" evidence="7">
    <location>
        <begin position="134"/>
        <end position="155"/>
    </location>
</feature>
<evidence type="ECO:0000256" key="4">
    <source>
        <dbReference type="ARBA" id="ARBA00022692"/>
    </source>
</evidence>
<evidence type="ECO:0000256" key="5">
    <source>
        <dbReference type="ARBA" id="ARBA00022989"/>
    </source>
</evidence>
<keyword evidence="3" id="KW-1003">Cell membrane</keyword>
<evidence type="ECO:0000256" key="6">
    <source>
        <dbReference type="ARBA" id="ARBA00023136"/>
    </source>
</evidence>
<evidence type="ECO:0000256" key="3">
    <source>
        <dbReference type="ARBA" id="ARBA00022475"/>
    </source>
</evidence>
<evidence type="ECO:0000256" key="2">
    <source>
        <dbReference type="ARBA" id="ARBA00022448"/>
    </source>
</evidence>
<name>A0A2S5E8L5_9BACT</name>
<feature type="transmembrane region" description="Helical" evidence="7">
    <location>
        <begin position="176"/>
        <end position="198"/>
    </location>
</feature>
<accession>A0A2S5E8L5</accession>
<dbReference type="PROSITE" id="PS50928">
    <property type="entry name" value="ABC_TM1"/>
    <property type="match status" value="1"/>
</dbReference>
<dbReference type="SUPFAM" id="SSF161098">
    <property type="entry name" value="MetI-like"/>
    <property type="match status" value="1"/>
</dbReference>
<proteinExistence type="inferred from homology"/>
<feature type="transmembrane region" description="Helical" evidence="7">
    <location>
        <begin position="101"/>
        <end position="122"/>
    </location>
</feature>
<dbReference type="Pfam" id="PF00528">
    <property type="entry name" value="BPD_transp_1"/>
    <property type="match status" value="1"/>
</dbReference>